<comment type="caution">
    <text evidence="3">The sequence shown here is derived from an EMBL/GenBank/DDBJ whole genome shotgun (WGS) entry which is preliminary data.</text>
</comment>
<dbReference type="InterPro" id="IPR036388">
    <property type="entry name" value="WH-like_DNA-bd_sf"/>
</dbReference>
<keyword evidence="4" id="KW-1185">Reference proteome</keyword>
<reference evidence="3 4" key="1">
    <citation type="submission" date="2018-11" db="EMBL/GenBank/DDBJ databases">
        <title>Genomic Encyclopedia of Type Strains, Phase IV (KMG-IV): sequencing the most valuable type-strain genomes for metagenomic binning, comparative biology and taxonomic classification.</title>
        <authorList>
            <person name="Goeker M."/>
        </authorList>
    </citation>
    <scope>NUCLEOTIDE SEQUENCE [LARGE SCALE GENOMIC DNA]</scope>
    <source>
        <strain evidence="3 4">DSM 101684</strain>
    </source>
</reference>
<dbReference type="InterPro" id="IPR010910">
    <property type="entry name" value="Nitrate/nitrite_sensing_bac"/>
</dbReference>
<dbReference type="SUPFAM" id="SSF52172">
    <property type="entry name" value="CheY-like"/>
    <property type="match status" value="1"/>
</dbReference>
<dbReference type="InterPro" id="IPR011006">
    <property type="entry name" value="CheY-like_superfamily"/>
</dbReference>
<dbReference type="Pfam" id="PF03861">
    <property type="entry name" value="ANTAR"/>
    <property type="match status" value="1"/>
</dbReference>
<feature type="domain" description="NIT" evidence="1">
    <location>
        <begin position="40"/>
        <end position="295"/>
    </location>
</feature>
<dbReference type="Pfam" id="PF08376">
    <property type="entry name" value="NIT"/>
    <property type="match status" value="1"/>
</dbReference>
<proteinExistence type="predicted"/>
<name>A0A3N4UZ78_9BURK</name>
<dbReference type="InterPro" id="IPR005561">
    <property type="entry name" value="ANTAR"/>
</dbReference>
<evidence type="ECO:0000313" key="4">
    <source>
        <dbReference type="Proteomes" id="UP000272193"/>
    </source>
</evidence>
<evidence type="ECO:0000259" key="2">
    <source>
        <dbReference type="PROSITE" id="PS50921"/>
    </source>
</evidence>
<protein>
    <submittedName>
        <fullName evidence="3">ANTAR domain-containing protein</fullName>
    </submittedName>
</protein>
<dbReference type="EMBL" id="RKQL01000001">
    <property type="protein sequence ID" value="RPE72869.1"/>
    <property type="molecule type" value="Genomic_DNA"/>
</dbReference>
<gene>
    <name evidence="3" type="ORF">EDC62_0576</name>
</gene>
<dbReference type="SMART" id="SM01012">
    <property type="entry name" value="ANTAR"/>
    <property type="match status" value="1"/>
</dbReference>
<evidence type="ECO:0000313" key="3">
    <source>
        <dbReference type="EMBL" id="RPE72869.1"/>
    </source>
</evidence>
<dbReference type="PROSITE" id="PS50921">
    <property type="entry name" value="ANTAR"/>
    <property type="match status" value="1"/>
</dbReference>
<evidence type="ECO:0000259" key="1">
    <source>
        <dbReference type="PROSITE" id="PS50906"/>
    </source>
</evidence>
<dbReference type="AlphaFoldDB" id="A0A3N4UZ78"/>
<dbReference type="InterPro" id="IPR013587">
    <property type="entry name" value="Nitrate/nitrite_sensing"/>
</dbReference>
<dbReference type="PROSITE" id="PS50906">
    <property type="entry name" value="NIT"/>
    <property type="match status" value="1"/>
</dbReference>
<dbReference type="GO" id="GO:0003723">
    <property type="term" value="F:RNA binding"/>
    <property type="evidence" value="ECO:0007669"/>
    <property type="project" value="InterPro"/>
</dbReference>
<feature type="domain" description="ANTAR" evidence="2">
    <location>
        <begin position="362"/>
        <end position="423"/>
    </location>
</feature>
<dbReference type="RefSeq" id="WP_245968722.1">
    <property type="nucleotide sequence ID" value="NZ_RKQL01000001.1"/>
</dbReference>
<dbReference type="Proteomes" id="UP000272193">
    <property type="component" value="Unassembled WGS sequence"/>
</dbReference>
<organism evidence="3 4">
    <name type="scientific">Tibeticola sediminis</name>
    <dbReference type="NCBI Taxonomy" id="1917811"/>
    <lineage>
        <taxon>Bacteria</taxon>
        <taxon>Pseudomonadati</taxon>
        <taxon>Pseudomonadota</taxon>
        <taxon>Betaproteobacteria</taxon>
        <taxon>Burkholderiales</taxon>
        <taxon>Comamonadaceae</taxon>
        <taxon>Tibeticola</taxon>
    </lineage>
</organism>
<dbReference type="Gene3D" id="1.10.10.10">
    <property type="entry name" value="Winged helix-like DNA-binding domain superfamily/Winged helix DNA-binding domain"/>
    <property type="match status" value="1"/>
</dbReference>
<accession>A0A3N4UZ78</accession>
<sequence>MSNVAELAHAMKTSLDYLIDAKRCEIAELKRLAQTSGLVDGIGGLVHALQRERGLSNLYLASGGSRSLEALMAQHRLTDQLVQLSAQTFEGLDVEAHPAAHGARLFARVALAAQGLSVLDALRQRVLACAENTVRTSAAYARLIDALLAVVFEAADSAADPAISRLLVALFNFSQGKELAGQERATGSALFAAGQAQAEAQQRLMRLIDSQERCFLVFAEFSGESLRARWRDLQTVEGVATLERLRRVLLSTPPTQPLDVEASQSWFDACTQRLDAMRGIEVELTAELQARCRERLRAANDDLRGLQTRLARGEASLGADAFEFFADAVGGSAPPVQASAGAVGPQLERSVHELVHAQAQQLQAMSAELEAVRASLQERKLIERAKGVLMAHRQLSEEDAHSTLRRLAMDQGKRLVEVAEALLAMAPMLPTEPR</sequence>